<dbReference type="AlphaFoldDB" id="A0A562ZQB5"/>
<evidence type="ECO:0000313" key="2">
    <source>
        <dbReference type="EMBL" id="TWO70782.1"/>
    </source>
</evidence>
<accession>A0A562ZQB5</accession>
<reference evidence="2 3" key="1">
    <citation type="submission" date="2019-07" db="EMBL/GenBank/DDBJ databases">
        <title>Caenimonas sedimenti sp. nov., isolated from activated sludge.</title>
        <authorList>
            <person name="Xu J."/>
        </authorList>
    </citation>
    <scope>NUCLEOTIDE SEQUENCE [LARGE SCALE GENOMIC DNA]</scope>
    <source>
        <strain evidence="2 3">HX-9-20</strain>
    </source>
</reference>
<dbReference type="RefSeq" id="WP_145893779.1">
    <property type="nucleotide sequence ID" value="NZ_VOBQ01000011.1"/>
</dbReference>
<evidence type="ECO:0000256" key="1">
    <source>
        <dbReference type="SAM" id="MobiDB-lite"/>
    </source>
</evidence>
<evidence type="ECO:0000313" key="3">
    <source>
        <dbReference type="Proteomes" id="UP000318199"/>
    </source>
</evidence>
<keyword evidence="3" id="KW-1185">Reference proteome</keyword>
<protein>
    <submittedName>
        <fullName evidence="2">Uncharacterized protein</fullName>
    </submittedName>
</protein>
<comment type="caution">
    <text evidence="2">The sequence shown here is derived from an EMBL/GenBank/DDBJ whole genome shotgun (WGS) entry which is preliminary data.</text>
</comment>
<feature type="region of interest" description="Disordered" evidence="1">
    <location>
        <begin position="20"/>
        <end position="44"/>
    </location>
</feature>
<dbReference type="EMBL" id="VOBQ01000011">
    <property type="protein sequence ID" value="TWO70782.1"/>
    <property type="molecule type" value="Genomic_DNA"/>
</dbReference>
<name>A0A562ZQB5_9BURK</name>
<organism evidence="2 3">
    <name type="scientific">Caenimonas sedimenti</name>
    <dbReference type="NCBI Taxonomy" id="2596921"/>
    <lineage>
        <taxon>Bacteria</taxon>
        <taxon>Pseudomonadati</taxon>
        <taxon>Pseudomonadota</taxon>
        <taxon>Betaproteobacteria</taxon>
        <taxon>Burkholderiales</taxon>
        <taxon>Comamonadaceae</taxon>
        <taxon>Caenimonas</taxon>
    </lineage>
</organism>
<proteinExistence type="predicted"/>
<sequence length="63" mass="6968">MRFSSIFHLPLTQRLPAQAAQHALTEPVPSEFRTSDAAPLGADLPDDLDQRVRLIGEWQLGEG</sequence>
<dbReference type="Proteomes" id="UP000318199">
    <property type="component" value="Unassembled WGS sequence"/>
</dbReference>
<gene>
    <name evidence="2" type="ORF">FN976_14655</name>
</gene>